<feature type="signal peptide" evidence="2">
    <location>
        <begin position="1"/>
        <end position="21"/>
    </location>
</feature>
<protein>
    <submittedName>
        <fullName evidence="3">Uncharacterized protein</fullName>
    </submittedName>
</protein>
<proteinExistence type="inferred from homology"/>
<evidence type="ECO:0000313" key="4">
    <source>
        <dbReference type="Proteomes" id="UP000834106"/>
    </source>
</evidence>
<gene>
    <name evidence="3" type="ORF">FPE_LOCUS21193</name>
</gene>
<evidence type="ECO:0000313" key="3">
    <source>
        <dbReference type="EMBL" id="CAI9773763.1"/>
    </source>
</evidence>
<name>A0AAD1ZQU3_9LAMI</name>
<reference evidence="3" key="1">
    <citation type="submission" date="2023-05" db="EMBL/GenBank/DDBJ databases">
        <authorList>
            <person name="Huff M."/>
        </authorList>
    </citation>
    <scope>NUCLEOTIDE SEQUENCE</scope>
</reference>
<evidence type="ECO:0000256" key="2">
    <source>
        <dbReference type="SAM" id="SignalP"/>
    </source>
</evidence>
<keyword evidence="2" id="KW-0732">Signal</keyword>
<organism evidence="3 4">
    <name type="scientific">Fraxinus pennsylvanica</name>
    <dbReference type="NCBI Taxonomy" id="56036"/>
    <lineage>
        <taxon>Eukaryota</taxon>
        <taxon>Viridiplantae</taxon>
        <taxon>Streptophyta</taxon>
        <taxon>Embryophyta</taxon>
        <taxon>Tracheophyta</taxon>
        <taxon>Spermatophyta</taxon>
        <taxon>Magnoliopsida</taxon>
        <taxon>eudicotyledons</taxon>
        <taxon>Gunneridae</taxon>
        <taxon>Pentapetalae</taxon>
        <taxon>asterids</taxon>
        <taxon>lamiids</taxon>
        <taxon>Lamiales</taxon>
        <taxon>Oleaceae</taxon>
        <taxon>Oleeae</taxon>
        <taxon>Fraxinus</taxon>
    </lineage>
</organism>
<feature type="chain" id="PRO_5042219282" evidence="2">
    <location>
        <begin position="22"/>
        <end position="139"/>
    </location>
</feature>
<dbReference type="Pfam" id="PF02704">
    <property type="entry name" value="GASA"/>
    <property type="match status" value="1"/>
</dbReference>
<dbReference type="PANTHER" id="PTHR23201">
    <property type="entry name" value="EXTENSIN, PROLINE-RICH PROTEIN"/>
    <property type="match status" value="1"/>
</dbReference>
<accession>A0AAD1ZQU3</accession>
<sequence length="139" mass="15401">MAVRVTLAVLLLLFSIAEVSCDPKNDEEMSHVSQALHVFARGTERRPMHDVVVRISKYFNKGLSLALAPAPSPHPSHINCDGLCHHRCSLHSRPNLCLRACGTCCVRCKCVPPGTFGNREQCGKCYTDMTTHRNKTKCP</sequence>
<keyword evidence="4" id="KW-1185">Reference proteome</keyword>
<comment type="similarity">
    <text evidence="1">Belongs to the GASA family.</text>
</comment>
<dbReference type="AlphaFoldDB" id="A0AAD1ZQU3"/>
<dbReference type="Proteomes" id="UP000834106">
    <property type="component" value="Chromosome 13"/>
</dbReference>
<dbReference type="PANTHER" id="PTHR23201:SF18">
    <property type="entry name" value="GIBBERELLIN-REGULATED PROTEIN 2-RELATED"/>
    <property type="match status" value="1"/>
</dbReference>
<evidence type="ECO:0000256" key="1">
    <source>
        <dbReference type="ARBA" id="ARBA00010582"/>
    </source>
</evidence>
<dbReference type="EMBL" id="OU503048">
    <property type="protein sequence ID" value="CAI9773763.1"/>
    <property type="molecule type" value="Genomic_DNA"/>
</dbReference>
<dbReference type="InterPro" id="IPR003854">
    <property type="entry name" value="GASA"/>
</dbReference>